<feature type="domain" description="Transcription factor Iwr1" evidence="11">
    <location>
        <begin position="285"/>
        <end position="363"/>
    </location>
</feature>
<keyword evidence="8" id="KW-0653">Protein transport</keyword>
<reference evidence="13" key="1">
    <citation type="submission" date="2016-09" db="EMBL/GenBank/DDBJ databases">
        <authorList>
            <person name="Jeantristanb JTB J.-T."/>
            <person name="Ricardo R."/>
        </authorList>
    </citation>
    <scope>NUCLEOTIDE SEQUENCE [LARGE SCALE GENOMIC DNA]</scope>
</reference>
<sequence>MSPGSAYSILRIKRKRTEQCDPLDALVIQDDGQAHSSSKLTHKRRRSNTSTPTSGGVFHFAETVPIDTFDSNTSSRKLRERISAFLREPQVSPRGQLTQVGPGSFPTDSRLDGQSAIATNPRKLPTSLPRGPGGDASSKSRARESLSQVGADSANRTRYHVIGQTRYEQANDALRRKELGGGLPPRVVAASSARSTPDRFRIYEAAPIGEGGEHSNQNPRQRRGPRHTTTSSTNEDEIMSNFVSMLQEYLNLGDPTGSSAAAPAIVLPSLESEDAKEGDGETEEDEYVYDVYYRDLRSSVTTIDVGSSEGLRRVGQLAGLEDDDDDDLLRAGADDSDTDELGDEDDQDSNEENDYRNDYPDEEGTDGDFDLFDASEDGENDDADDDDGRW</sequence>
<feature type="compositionally biased region" description="Polar residues" evidence="10">
    <location>
        <begin position="145"/>
        <end position="156"/>
    </location>
</feature>
<gene>
    <name evidence="12" type="ORF">BQ2448_284</name>
</gene>
<dbReference type="Proteomes" id="UP000198372">
    <property type="component" value="Unassembled WGS sequence"/>
</dbReference>
<feature type="region of interest" description="Disordered" evidence="10">
    <location>
        <begin position="28"/>
        <end position="56"/>
    </location>
</feature>
<evidence type="ECO:0000313" key="12">
    <source>
        <dbReference type="EMBL" id="SCV68163.1"/>
    </source>
</evidence>
<evidence type="ECO:0000256" key="9">
    <source>
        <dbReference type="ARBA" id="ARBA00023242"/>
    </source>
</evidence>
<evidence type="ECO:0000256" key="3">
    <source>
        <dbReference type="ARBA" id="ARBA00004496"/>
    </source>
</evidence>
<dbReference type="GO" id="GO:0015031">
    <property type="term" value="P:protein transport"/>
    <property type="evidence" value="ECO:0007669"/>
    <property type="project" value="UniProtKB-KW"/>
</dbReference>
<protein>
    <recommendedName>
        <fullName evidence="5">Probable RNA polymerase II nuclear localization protein SLC7A6OS</fullName>
    </recommendedName>
</protein>
<evidence type="ECO:0000256" key="5">
    <source>
        <dbReference type="ARBA" id="ARBA00017036"/>
    </source>
</evidence>
<dbReference type="Pfam" id="PF08574">
    <property type="entry name" value="Iwr1"/>
    <property type="match status" value="1"/>
</dbReference>
<dbReference type="PANTHER" id="PTHR31196">
    <property type="entry name" value="RNA POLYMERASE II NUCLEAR LOCALIZATION PROTEIN SLC7A6OS-RELATED"/>
    <property type="match status" value="1"/>
</dbReference>
<dbReference type="STRING" id="269621.A0A238F811"/>
<comment type="subcellular location">
    <subcellularLocation>
        <location evidence="3">Cytoplasm</location>
    </subcellularLocation>
    <subcellularLocation>
        <location evidence="2">Nucleus</location>
    </subcellularLocation>
</comment>
<dbReference type="OrthoDB" id="6255506at2759"/>
<feature type="region of interest" description="Disordered" evidence="10">
    <location>
        <begin position="85"/>
        <end position="161"/>
    </location>
</feature>
<evidence type="ECO:0000313" key="13">
    <source>
        <dbReference type="Proteomes" id="UP000198372"/>
    </source>
</evidence>
<evidence type="ECO:0000256" key="1">
    <source>
        <dbReference type="ARBA" id="ARBA00003202"/>
    </source>
</evidence>
<evidence type="ECO:0000256" key="2">
    <source>
        <dbReference type="ARBA" id="ARBA00004123"/>
    </source>
</evidence>
<evidence type="ECO:0000256" key="8">
    <source>
        <dbReference type="ARBA" id="ARBA00022927"/>
    </source>
</evidence>
<feature type="compositionally biased region" description="Acidic residues" evidence="10">
    <location>
        <begin position="334"/>
        <end position="352"/>
    </location>
</feature>
<evidence type="ECO:0000256" key="7">
    <source>
        <dbReference type="ARBA" id="ARBA00022490"/>
    </source>
</evidence>
<name>A0A238F811_9BASI</name>
<feature type="region of interest" description="Disordered" evidence="10">
    <location>
        <begin position="177"/>
        <end position="287"/>
    </location>
</feature>
<dbReference type="InterPro" id="IPR040218">
    <property type="entry name" value="SLC7A6OS"/>
</dbReference>
<feature type="compositionally biased region" description="Acidic residues" evidence="10">
    <location>
        <begin position="360"/>
        <end position="390"/>
    </location>
</feature>
<keyword evidence="7" id="KW-0963">Cytoplasm</keyword>
<accession>A0A238F811</accession>
<dbReference type="EMBL" id="FMSP01000003">
    <property type="protein sequence ID" value="SCV68163.1"/>
    <property type="molecule type" value="Genomic_DNA"/>
</dbReference>
<organism evidence="12 13">
    <name type="scientific">Microbotryum intermedium</name>
    <dbReference type="NCBI Taxonomy" id="269621"/>
    <lineage>
        <taxon>Eukaryota</taxon>
        <taxon>Fungi</taxon>
        <taxon>Dikarya</taxon>
        <taxon>Basidiomycota</taxon>
        <taxon>Pucciniomycotina</taxon>
        <taxon>Microbotryomycetes</taxon>
        <taxon>Microbotryales</taxon>
        <taxon>Microbotryaceae</taxon>
        <taxon>Microbotryum</taxon>
    </lineage>
</organism>
<dbReference type="GO" id="GO:0005737">
    <property type="term" value="C:cytoplasm"/>
    <property type="evidence" value="ECO:0007669"/>
    <property type="project" value="UniProtKB-SubCell"/>
</dbReference>
<dbReference type="GO" id="GO:0005634">
    <property type="term" value="C:nucleus"/>
    <property type="evidence" value="ECO:0007669"/>
    <property type="project" value="UniProtKB-SubCell"/>
</dbReference>
<keyword evidence="9" id="KW-0539">Nucleus</keyword>
<dbReference type="GO" id="GO:0032502">
    <property type="term" value="P:developmental process"/>
    <property type="evidence" value="ECO:0007669"/>
    <property type="project" value="TreeGrafter"/>
</dbReference>
<evidence type="ECO:0000256" key="4">
    <source>
        <dbReference type="ARBA" id="ARBA00010218"/>
    </source>
</evidence>
<evidence type="ECO:0000256" key="6">
    <source>
        <dbReference type="ARBA" id="ARBA00022448"/>
    </source>
</evidence>
<dbReference type="InterPro" id="IPR013883">
    <property type="entry name" value="TF_Iwr1_dom"/>
</dbReference>
<evidence type="ECO:0000256" key="10">
    <source>
        <dbReference type="SAM" id="MobiDB-lite"/>
    </source>
</evidence>
<proteinExistence type="inferred from homology"/>
<dbReference type="PANTHER" id="PTHR31196:SF2">
    <property type="entry name" value="RNA POLYMERASE II NUCLEAR LOCALIZATION PROTEIN SLC7A6OS-RELATED"/>
    <property type="match status" value="1"/>
</dbReference>
<keyword evidence="13" id="KW-1185">Reference proteome</keyword>
<evidence type="ECO:0000259" key="11">
    <source>
        <dbReference type="Pfam" id="PF08574"/>
    </source>
</evidence>
<feature type="region of interest" description="Disordered" evidence="10">
    <location>
        <begin position="302"/>
        <end position="390"/>
    </location>
</feature>
<comment type="similarity">
    <text evidence="4">Belongs to the IWR1/SLC7A6OS family.</text>
</comment>
<dbReference type="AlphaFoldDB" id="A0A238F811"/>
<comment type="function">
    <text evidence="1">Directs RNA polymerase II nuclear import.</text>
</comment>
<keyword evidence="6" id="KW-0813">Transport</keyword>